<evidence type="ECO:0000256" key="6">
    <source>
        <dbReference type="ARBA" id="ARBA00022827"/>
    </source>
</evidence>
<evidence type="ECO:0000256" key="2">
    <source>
        <dbReference type="ARBA" id="ARBA00016337"/>
    </source>
</evidence>
<dbReference type="GO" id="GO:0016740">
    <property type="term" value="F:transferase activity"/>
    <property type="evidence" value="ECO:0007669"/>
    <property type="project" value="UniProtKB-UniRule"/>
</dbReference>
<keyword evidence="3 10" id="KW-0285">Flavoprotein</keyword>
<dbReference type="Gene3D" id="3.10.520.10">
    <property type="entry name" value="ApbE-like domains"/>
    <property type="match status" value="1"/>
</dbReference>
<feature type="binding site" evidence="11">
    <location>
        <position position="181"/>
    </location>
    <ligand>
        <name>Mg(2+)</name>
        <dbReference type="ChEBI" id="CHEBI:18420"/>
    </ligand>
</feature>
<dbReference type="InterPro" id="IPR003374">
    <property type="entry name" value="ApbE-like_sf"/>
</dbReference>
<evidence type="ECO:0000256" key="8">
    <source>
        <dbReference type="ARBA" id="ARBA00031306"/>
    </source>
</evidence>
<evidence type="ECO:0000256" key="5">
    <source>
        <dbReference type="ARBA" id="ARBA00022723"/>
    </source>
</evidence>
<evidence type="ECO:0000256" key="11">
    <source>
        <dbReference type="PIRSR" id="PIRSR006268-2"/>
    </source>
</evidence>
<dbReference type="EMBL" id="AJ557546">
    <property type="protein sequence ID" value="CAD89765.1"/>
    <property type="molecule type" value="Genomic_DNA"/>
</dbReference>
<proteinExistence type="inferred from homology"/>
<dbReference type="AlphaFoldDB" id="Q70PA6"/>
<evidence type="ECO:0000256" key="3">
    <source>
        <dbReference type="ARBA" id="ARBA00022630"/>
    </source>
</evidence>
<evidence type="ECO:0000313" key="13">
    <source>
        <dbReference type="EMBL" id="CAD89765.1"/>
    </source>
</evidence>
<evidence type="ECO:0000256" key="7">
    <source>
        <dbReference type="ARBA" id="ARBA00022842"/>
    </source>
</evidence>
<keyword evidence="12" id="KW-0732">Signal</keyword>
<reference evidence="13" key="1">
    <citation type="journal article" date="2003" name="Chem. Biol.">
        <title>Melithiazol biosynthesis: further insights into myxobacterial PKS/NRPS systems and evidence for a new subclass of methyl transferases.</title>
        <authorList>
            <person name="Weinig S."/>
            <person name="Hecht H.J."/>
            <person name="Mahmud T."/>
            <person name="Muller R."/>
        </authorList>
    </citation>
    <scope>NUCLEOTIDE SEQUENCE</scope>
</reference>
<keyword evidence="5 10" id="KW-0479">Metal-binding</keyword>
<feature type="chain" id="PRO_5039926736" description="FAD:protein FMN transferase" evidence="12">
    <location>
        <begin position="24"/>
        <end position="348"/>
    </location>
</feature>
<dbReference type="SUPFAM" id="SSF143631">
    <property type="entry name" value="ApbE-like"/>
    <property type="match status" value="1"/>
</dbReference>
<sequence length="348" mass="36825">MGHGATMLLSALLVVLTVSPSSSPPVRTETRPMMGTYVTVTLVGGTRGEAREGFAAAFSAFSRVNEVMNEWRPDSALSAVNRQAGDGAFVTVPEDLCAALRRGVLGAKQTEGLFDPTWAALRGLWRFGTDLSPTLPDPDELKQRCALISSRDVEFAPAPKAGAAGCGVRLKRAGMQLGLGGLAKGWAVDRAVEKLRALGFKHFFVQAGGDFYAAGSKAGRPWKVGIRDPRGEPDSVLAVLEVSNAAFSTSGDYENFFLLDGKRYHHIIDPRTCYPATASRSATLLAPSAVDAEVLTKAVFIRGGREGLALAEKHGAAAVLVTADGQLLASPSLDKKLRRTGAPPQPPR</sequence>
<accession>Q70PA6</accession>
<name>Q70PA6_9BACT</name>
<evidence type="ECO:0000256" key="1">
    <source>
        <dbReference type="ARBA" id="ARBA00011955"/>
    </source>
</evidence>
<dbReference type="PANTHER" id="PTHR30040">
    <property type="entry name" value="THIAMINE BIOSYNTHESIS LIPOPROTEIN APBE"/>
    <property type="match status" value="1"/>
</dbReference>
<dbReference type="PIRSF" id="PIRSF006268">
    <property type="entry name" value="ApbE"/>
    <property type="match status" value="1"/>
</dbReference>
<dbReference type="EC" id="2.7.1.180" evidence="1 10"/>
<evidence type="ECO:0000256" key="4">
    <source>
        <dbReference type="ARBA" id="ARBA00022679"/>
    </source>
</evidence>
<comment type="catalytic activity">
    <reaction evidence="9 10">
        <text>L-threonyl-[protein] + FAD = FMN-L-threonyl-[protein] + AMP + H(+)</text>
        <dbReference type="Rhea" id="RHEA:36847"/>
        <dbReference type="Rhea" id="RHEA-COMP:11060"/>
        <dbReference type="Rhea" id="RHEA-COMP:11061"/>
        <dbReference type="ChEBI" id="CHEBI:15378"/>
        <dbReference type="ChEBI" id="CHEBI:30013"/>
        <dbReference type="ChEBI" id="CHEBI:57692"/>
        <dbReference type="ChEBI" id="CHEBI:74257"/>
        <dbReference type="ChEBI" id="CHEBI:456215"/>
        <dbReference type="EC" id="2.7.1.180"/>
    </reaction>
</comment>
<evidence type="ECO:0000256" key="9">
    <source>
        <dbReference type="ARBA" id="ARBA00048540"/>
    </source>
</evidence>
<feature type="signal peptide" evidence="12">
    <location>
        <begin position="1"/>
        <end position="23"/>
    </location>
</feature>
<dbReference type="Pfam" id="PF02424">
    <property type="entry name" value="ApbE"/>
    <property type="match status" value="1"/>
</dbReference>
<keyword evidence="6 10" id="KW-0274">FAD</keyword>
<evidence type="ECO:0000256" key="12">
    <source>
        <dbReference type="SAM" id="SignalP"/>
    </source>
</evidence>
<dbReference type="InterPro" id="IPR024932">
    <property type="entry name" value="ApbE"/>
</dbReference>
<protein>
    <recommendedName>
        <fullName evidence="2 10">FAD:protein FMN transferase</fullName>
        <ecNumber evidence="1 10">2.7.1.180</ecNumber>
    </recommendedName>
    <alternativeName>
        <fullName evidence="8 10">Flavin transferase</fullName>
    </alternativeName>
</protein>
<comment type="cofactor">
    <cofactor evidence="11">
        <name>Mg(2+)</name>
        <dbReference type="ChEBI" id="CHEBI:18420"/>
    </cofactor>
    <cofactor evidence="11">
        <name>Mn(2+)</name>
        <dbReference type="ChEBI" id="CHEBI:29035"/>
    </cofactor>
    <text evidence="11">Magnesium. Can also use manganese.</text>
</comment>
<comment type="similarity">
    <text evidence="10">Belongs to the ApbE family.</text>
</comment>
<dbReference type="PANTHER" id="PTHR30040:SF2">
    <property type="entry name" value="FAD:PROTEIN FMN TRANSFERASE"/>
    <property type="match status" value="1"/>
</dbReference>
<keyword evidence="4 10" id="KW-0808">Transferase</keyword>
<dbReference type="GO" id="GO:0046872">
    <property type="term" value="F:metal ion binding"/>
    <property type="evidence" value="ECO:0007669"/>
    <property type="project" value="UniProtKB-UniRule"/>
</dbReference>
<keyword evidence="7 10" id="KW-0460">Magnesium</keyword>
<organism evidence="13">
    <name type="scientific">Melittangium lichenicola</name>
    <dbReference type="NCBI Taxonomy" id="45"/>
    <lineage>
        <taxon>Bacteria</taxon>
        <taxon>Pseudomonadati</taxon>
        <taxon>Myxococcota</taxon>
        <taxon>Myxococcia</taxon>
        <taxon>Myxococcales</taxon>
        <taxon>Cystobacterineae</taxon>
        <taxon>Archangiaceae</taxon>
        <taxon>Melittangium</taxon>
    </lineage>
</organism>
<evidence type="ECO:0000256" key="10">
    <source>
        <dbReference type="PIRNR" id="PIRNR006268"/>
    </source>
</evidence>